<comment type="similarity">
    <text evidence="1 11">Belongs to the thymidylate kinase family.</text>
</comment>
<dbReference type="PATRIC" id="fig|1703771.3.peg.253"/>
<feature type="binding site" evidence="11">
    <location>
        <begin position="12"/>
        <end position="19"/>
    </location>
    <ligand>
        <name>ATP</name>
        <dbReference type="ChEBI" id="CHEBI:30616"/>
    </ligand>
</feature>
<organism evidence="13 14">
    <name type="scientific">candidate division TA06 bacterium DG_26</name>
    <dbReference type="NCBI Taxonomy" id="1703771"/>
    <lineage>
        <taxon>Bacteria</taxon>
        <taxon>Bacteria division TA06</taxon>
    </lineage>
</organism>
<evidence type="ECO:0000256" key="2">
    <source>
        <dbReference type="ARBA" id="ARBA00012980"/>
    </source>
</evidence>
<dbReference type="GO" id="GO:0005524">
    <property type="term" value="F:ATP binding"/>
    <property type="evidence" value="ECO:0007669"/>
    <property type="project" value="UniProtKB-UniRule"/>
</dbReference>
<keyword evidence="8 11" id="KW-0067">ATP-binding</keyword>
<evidence type="ECO:0000256" key="1">
    <source>
        <dbReference type="ARBA" id="ARBA00009776"/>
    </source>
</evidence>
<dbReference type="FunFam" id="3.40.50.300:FF:000225">
    <property type="entry name" value="Thymidylate kinase"/>
    <property type="match status" value="1"/>
</dbReference>
<dbReference type="GO" id="GO:0006233">
    <property type="term" value="P:dTDP biosynthetic process"/>
    <property type="evidence" value="ECO:0007669"/>
    <property type="project" value="InterPro"/>
</dbReference>
<dbReference type="InterPro" id="IPR039430">
    <property type="entry name" value="Thymidylate_kin-like_dom"/>
</dbReference>
<dbReference type="GO" id="GO:0006227">
    <property type="term" value="P:dUDP biosynthetic process"/>
    <property type="evidence" value="ECO:0007669"/>
    <property type="project" value="TreeGrafter"/>
</dbReference>
<dbReference type="Proteomes" id="UP000051124">
    <property type="component" value="Unassembled WGS sequence"/>
</dbReference>
<evidence type="ECO:0000259" key="12">
    <source>
        <dbReference type="Pfam" id="PF02223"/>
    </source>
</evidence>
<dbReference type="InterPro" id="IPR018094">
    <property type="entry name" value="Thymidylate_kinase"/>
</dbReference>
<dbReference type="SUPFAM" id="SSF52540">
    <property type="entry name" value="P-loop containing nucleoside triphosphate hydrolases"/>
    <property type="match status" value="1"/>
</dbReference>
<sequence length="221" mass="25038">MSVGGIFITFEGIEGSGKSTQAKLLYHHLKRKNLDCLLTREPGGTRVSEKIRRIILDSGNVTMLPKTELFLYLASRTQHVEEVIRPALAANRIVISDRFSDATLAYQGAGRELPLKVVKQLNELACGSLTPDLTFLLDLSVKEGLSRVRRADRIEREEEAFHDRVRKEYLKIAQEEGERVMVLDGRRGKEEIHIEIVKIVDSYIKADDAKTQNSRHRILSS</sequence>
<keyword evidence="7 11" id="KW-0418">Kinase</keyword>
<keyword evidence="6 11" id="KW-0547">Nucleotide-binding</keyword>
<dbReference type="NCBIfam" id="TIGR00041">
    <property type="entry name" value="DTMP_kinase"/>
    <property type="match status" value="1"/>
</dbReference>
<dbReference type="HAMAP" id="MF_00165">
    <property type="entry name" value="Thymidylate_kinase"/>
    <property type="match status" value="1"/>
</dbReference>
<dbReference type="GO" id="GO:0006235">
    <property type="term" value="P:dTTP biosynthetic process"/>
    <property type="evidence" value="ECO:0007669"/>
    <property type="project" value="UniProtKB-UniRule"/>
</dbReference>
<dbReference type="PANTHER" id="PTHR10344:SF4">
    <property type="entry name" value="UMP-CMP KINASE 2, MITOCHONDRIAL"/>
    <property type="match status" value="1"/>
</dbReference>
<evidence type="ECO:0000313" key="14">
    <source>
        <dbReference type="Proteomes" id="UP000051124"/>
    </source>
</evidence>
<evidence type="ECO:0000256" key="11">
    <source>
        <dbReference type="HAMAP-Rule" id="MF_00165"/>
    </source>
</evidence>
<evidence type="ECO:0000256" key="9">
    <source>
        <dbReference type="ARBA" id="ARBA00048743"/>
    </source>
</evidence>
<name>A0A0S7WHG5_UNCT6</name>
<accession>A0A0S7WHG5</accession>
<evidence type="ECO:0000256" key="10">
    <source>
        <dbReference type="ARBA" id="ARBA00057735"/>
    </source>
</evidence>
<comment type="caution">
    <text evidence="13">The sequence shown here is derived from an EMBL/GenBank/DDBJ whole genome shotgun (WGS) entry which is preliminary data.</text>
</comment>
<dbReference type="EMBL" id="LIZT01000053">
    <property type="protein sequence ID" value="KPJ49555.1"/>
    <property type="molecule type" value="Genomic_DNA"/>
</dbReference>
<proteinExistence type="inferred from homology"/>
<comment type="function">
    <text evidence="10 11">Phosphorylation of dTMP to form dTDP in both de novo and salvage pathways of dTTP synthesis.</text>
</comment>
<evidence type="ECO:0000256" key="4">
    <source>
        <dbReference type="ARBA" id="ARBA00022679"/>
    </source>
</evidence>
<evidence type="ECO:0000256" key="6">
    <source>
        <dbReference type="ARBA" id="ARBA00022741"/>
    </source>
</evidence>
<keyword evidence="5 11" id="KW-0545">Nucleotide biosynthesis</keyword>
<dbReference type="InterPro" id="IPR027417">
    <property type="entry name" value="P-loop_NTPase"/>
</dbReference>
<dbReference type="GO" id="GO:0005829">
    <property type="term" value="C:cytosol"/>
    <property type="evidence" value="ECO:0007669"/>
    <property type="project" value="TreeGrafter"/>
</dbReference>
<evidence type="ECO:0000256" key="5">
    <source>
        <dbReference type="ARBA" id="ARBA00022727"/>
    </source>
</evidence>
<evidence type="ECO:0000256" key="7">
    <source>
        <dbReference type="ARBA" id="ARBA00022777"/>
    </source>
</evidence>
<dbReference type="Pfam" id="PF02223">
    <property type="entry name" value="Thymidylate_kin"/>
    <property type="match status" value="1"/>
</dbReference>
<evidence type="ECO:0000313" key="13">
    <source>
        <dbReference type="EMBL" id="KPJ49555.1"/>
    </source>
</evidence>
<keyword evidence="4 11" id="KW-0808">Transferase</keyword>
<dbReference type="GO" id="GO:0004798">
    <property type="term" value="F:dTMP kinase activity"/>
    <property type="evidence" value="ECO:0007669"/>
    <property type="project" value="UniProtKB-UniRule"/>
</dbReference>
<dbReference type="PANTHER" id="PTHR10344">
    <property type="entry name" value="THYMIDYLATE KINASE"/>
    <property type="match status" value="1"/>
</dbReference>
<evidence type="ECO:0000256" key="8">
    <source>
        <dbReference type="ARBA" id="ARBA00022840"/>
    </source>
</evidence>
<reference evidence="13 14" key="1">
    <citation type="journal article" date="2015" name="Microbiome">
        <title>Genomic resolution of linkages in carbon, nitrogen, and sulfur cycling among widespread estuary sediment bacteria.</title>
        <authorList>
            <person name="Baker B.J."/>
            <person name="Lazar C.S."/>
            <person name="Teske A.P."/>
            <person name="Dick G.J."/>
        </authorList>
    </citation>
    <scope>NUCLEOTIDE SEQUENCE [LARGE SCALE GENOMIC DNA]</scope>
    <source>
        <strain evidence="13">DG_26</strain>
    </source>
</reference>
<evidence type="ECO:0000256" key="3">
    <source>
        <dbReference type="ARBA" id="ARBA00017144"/>
    </source>
</evidence>
<dbReference type="AlphaFoldDB" id="A0A0S7WHG5"/>
<feature type="domain" description="Thymidylate kinase-like" evidence="12">
    <location>
        <begin position="10"/>
        <end position="196"/>
    </location>
</feature>
<dbReference type="EC" id="2.7.4.9" evidence="2 11"/>
<dbReference type="CDD" id="cd01672">
    <property type="entry name" value="TMPK"/>
    <property type="match status" value="1"/>
</dbReference>
<dbReference type="Gene3D" id="3.40.50.300">
    <property type="entry name" value="P-loop containing nucleotide triphosphate hydrolases"/>
    <property type="match status" value="1"/>
</dbReference>
<gene>
    <name evidence="11" type="primary">tmk</name>
    <name evidence="13" type="ORF">AMJ40_05285</name>
</gene>
<comment type="catalytic activity">
    <reaction evidence="9 11">
        <text>dTMP + ATP = dTDP + ADP</text>
        <dbReference type="Rhea" id="RHEA:13517"/>
        <dbReference type="ChEBI" id="CHEBI:30616"/>
        <dbReference type="ChEBI" id="CHEBI:58369"/>
        <dbReference type="ChEBI" id="CHEBI:63528"/>
        <dbReference type="ChEBI" id="CHEBI:456216"/>
        <dbReference type="EC" id="2.7.4.9"/>
    </reaction>
</comment>
<protein>
    <recommendedName>
        <fullName evidence="3 11">Thymidylate kinase</fullName>
        <ecNumber evidence="2 11">2.7.4.9</ecNumber>
    </recommendedName>
    <alternativeName>
        <fullName evidence="11">dTMP kinase</fullName>
    </alternativeName>
</protein>